<sequence length="182" mass="19799">MKLISFFTLFMSVAVAHESAGPEGRVVNLRRQAPRSNKFTLDYTTSISTPTDQRSKATLHQAPQTQRRQVTANDFFECTNPNPSPSSADCNVIVNQVLSTSQDFLIDANTCLAFSFRTCQAFFCSLCQTLATSSDFIGSQLDTVAALCVENGQAGTIVGEDVPQWDAGFVYAGQSLPTYDVC</sequence>
<keyword evidence="4" id="KW-1185">Reference proteome</keyword>
<comment type="caution">
    <text evidence="3">The sequence shown here is derived from an EMBL/GenBank/DDBJ whole genome shotgun (WGS) entry which is preliminary data.</text>
</comment>
<dbReference type="EMBL" id="MU860147">
    <property type="protein sequence ID" value="KAK4237269.1"/>
    <property type="molecule type" value="Genomic_DNA"/>
</dbReference>
<evidence type="ECO:0000313" key="4">
    <source>
        <dbReference type="Proteomes" id="UP001303760"/>
    </source>
</evidence>
<proteinExistence type="predicted"/>
<keyword evidence="2" id="KW-0732">Signal</keyword>
<reference evidence="3" key="1">
    <citation type="journal article" date="2023" name="Mol. Phylogenet. Evol.">
        <title>Genome-scale phylogeny and comparative genomics of the fungal order Sordariales.</title>
        <authorList>
            <person name="Hensen N."/>
            <person name="Bonometti L."/>
            <person name="Westerberg I."/>
            <person name="Brannstrom I.O."/>
            <person name="Guillou S."/>
            <person name="Cros-Aarteil S."/>
            <person name="Calhoun S."/>
            <person name="Haridas S."/>
            <person name="Kuo A."/>
            <person name="Mondo S."/>
            <person name="Pangilinan J."/>
            <person name="Riley R."/>
            <person name="LaButti K."/>
            <person name="Andreopoulos B."/>
            <person name="Lipzen A."/>
            <person name="Chen C."/>
            <person name="Yan M."/>
            <person name="Daum C."/>
            <person name="Ng V."/>
            <person name="Clum A."/>
            <person name="Steindorff A."/>
            <person name="Ohm R.A."/>
            <person name="Martin F."/>
            <person name="Silar P."/>
            <person name="Natvig D.O."/>
            <person name="Lalanne C."/>
            <person name="Gautier V."/>
            <person name="Ament-Velasquez S.L."/>
            <person name="Kruys A."/>
            <person name="Hutchinson M.I."/>
            <person name="Powell A.J."/>
            <person name="Barry K."/>
            <person name="Miller A.N."/>
            <person name="Grigoriev I.V."/>
            <person name="Debuchy R."/>
            <person name="Gladieux P."/>
            <person name="Hiltunen Thoren M."/>
            <person name="Johannesson H."/>
        </authorList>
    </citation>
    <scope>NUCLEOTIDE SEQUENCE</scope>
    <source>
        <strain evidence="3">CBS 532.94</strain>
    </source>
</reference>
<evidence type="ECO:0000256" key="1">
    <source>
        <dbReference type="SAM" id="MobiDB-lite"/>
    </source>
</evidence>
<name>A0AAN7C8D1_9PEZI</name>
<evidence type="ECO:0000256" key="2">
    <source>
        <dbReference type="SAM" id="SignalP"/>
    </source>
</evidence>
<feature type="chain" id="PRO_5042975833" evidence="2">
    <location>
        <begin position="17"/>
        <end position="182"/>
    </location>
</feature>
<evidence type="ECO:0000313" key="3">
    <source>
        <dbReference type="EMBL" id="KAK4237269.1"/>
    </source>
</evidence>
<dbReference type="Proteomes" id="UP001303760">
    <property type="component" value="Unassembled WGS sequence"/>
</dbReference>
<protein>
    <submittedName>
        <fullName evidence="3">Uncharacterized protein</fullName>
    </submittedName>
</protein>
<feature type="region of interest" description="Disordered" evidence="1">
    <location>
        <begin position="45"/>
        <end position="66"/>
    </location>
</feature>
<organism evidence="3 4">
    <name type="scientific">Achaetomium macrosporum</name>
    <dbReference type="NCBI Taxonomy" id="79813"/>
    <lineage>
        <taxon>Eukaryota</taxon>
        <taxon>Fungi</taxon>
        <taxon>Dikarya</taxon>
        <taxon>Ascomycota</taxon>
        <taxon>Pezizomycotina</taxon>
        <taxon>Sordariomycetes</taxon>
        <taxon>Sordariomycetidae</taxon>
        <taxon>Sordariales</taxon>
        <taxon>Chaetomiaceae</taxon>
        <taxon>Achaetomium</taxon>
    </lineage>
</organism>
<feature type="signal peptide" evidence="2">
    <location>
        <begin position="1"/>
        <end position="16"/>
    </location>
</feature>
<reference evidence="3" key="2">
    <citation type="submission" date="2023-05" db="EMBL/GenBank/DDBJ databases">
        <authorList>
            <consortium name="Lawrence Berkeley National Laboratory"/>
            <person name="Steindorff A."/>
            <person name="Hensen N."/>
            <person name="Bonometti L."/>
            <person name="Westerberg I."/>
            <person name="Brannstrom I.O."/>
            <person name="Guillou S."/>
            <person name="Cros-Aarteil S."/>
            <person name="Calhoun S."/>
            <person name="Haridas S."/>
            <person name="Kuo A."/>
            <person name="Mondo S."/>
            <person name="Pangilinan J."/>
            <person name="Riley R."/>
            <person name="Labutti K."/>
            <person name="Andreopoulos B."/>
            <person name="Lipzen A."/>
            <person name="Chen C."/>
            <person name="Yanf M."/>
            <person name="Daum C."/>
            <person name="Ng V."/>
            <person name="Clum A."/>
            <person name="Ohm R."/>
            <person name="Martin F."/>
            <person name="Silar P."/>
            <person name="Natvig D."/>
            <person name="Lalanne C."/>
            <person name="Gautier V."/>
            <person name="Ament-Velasquez S.L."/>
            <person name="Kruys A."/>
            <person name="Hutchinson M.I."/>
            <person name="Powell A.J."/>
            <person name="Barry K."/>
            <person name="Miller A.N."/>
            <person name="Grigoriev I.V."/>
            <person name="Debuchy R."/>
            <person name="Gladieux P."/>
            <person name="Thoren M.H."/>
            <person name="Johannesson H."/>
        </authorList>
    </citation>
    <scope>NUCLEOTIDE SEQUENCE</scope>
    <source>
        <strain evidence="3">CBS 532.94</strain>
    </source>
</reference>
<dbReference type="AlphaFoldDB" id="A0AAN7C8D1"/>
<accession>A0AAN7C8D1</accession>
<gene>
    <name evidence="3" type="ORF">C8A03DRAFT_16179</name>
</gene>